<name>A0ABQ9YGN1_9EUKA</name>
<dbReference type="Proteomes" id="UP001281761">
    <property type="component" value="Unassembled WGS sequence"/>
</dbReference>
<keyword evidence="2" id="KW-1185">Reference proteome</keyword>
<sequence>MLGCVVSLTSSHLSGSTIRDVNTVGSVLCSNSSFSSLLSSPNTDPDTNEEPSLFVDGSAGVFVDGEEYSFGRDLDEDSSVTFSHCHFTSPKYQSNARPLTGCCYAQSAL</sequence>
<protein>
    <submittedName>
        <fullName evidence="1">Uncharacterized protein</fullName>
    </submittedName>
</protein>
<organism evidence="1 2">
    <name type="scientific">Blattamonas nauphoetae</name>
    <dbReference type="NCBI Taxonomy" id="2049346"/>
    <lineage>
        <taxon>Eukaryota</taxon>
        <taxon>Metamonada</taxon>
        <taxon>Preaxostyla</taxon>
        <taxon>Oxymonadida</taxon>
        <taxon>Blattamonas</taxon>
    </lineage>
</organism>
<dbReference type="EMBL" id="JARBJD010000008">
    <property type="protein sequence ID" value="KAK2962906.1"/>
    <property type="molecule type" value="Genomic_DNA"/>
</dbReference>
<evidence type="ECO:0000313" key="2">
    <source>
        <dbReference type="Proteomes" id="UP001281761"/>
    </source>
</evidence>
<proteinExistence type="predicted"/>
<comment type="caution">
    <text evidence="1">The sequence shown here is derived from an EMBL/GenBank/DDBJ whole genome shotgun (WGS) entry which is preliminary data.</text>
</comment>
<reference evidence="1 2" key="1">
    <citation type="journal article" date="2022" name="bioRxiv">
        <title>Genomics of Preaxostyla Flagellates Illuminates Evolutionary Transitions and the Path Towards Mitochondrial Loss.</title>
        <authorList>
            <person name="Novak L.V.F."/>
            <person name="Treitli S.C."/>
            <person name="Pyrih J."/>
            <person name="Halakuc P."/>
            <person name="Pipaliya S.V."/>
            <person name="Vacek V."/>
            <person name="Brzon O."/>
            <person name="Soukal P."/>
            <person name="Eme L."/>
            <person name="Dacks J.B."/>
            <person name="Karnkowska A."/>
            <person name="Elias M."/>
            <person name="Hampl V."/>
        </authorList>
    </citation>
    <scope>NUCLEOTIDE SEQUENCE [LARGE SCALE GENOMIC DNA]</scope>
    <source>
        <strain evidence="1">NAU3</strain>
        <tissue evidence="1">Gut</tissue>
    </source>
</reference>
<evidence type="ECO:0000313" key="1">
    <source>
        <dbReference type="EMBL" id="KAK2962906.1"/>
    </source>
</evidence>
<gene>
    <name evidence="1" type="ORF">BLNAU_1929</name>
</gene>
<accession>A0ABQ9YGN1</accession>